<reference evidence="5" key="2">
    <citation type="submission" date="2020-10" db="EMBL/GenBank/DDBJ databases">
        <authorList>
            <person name="Scholz U."/>
            <person name="Mascher M."/>
            <person name="Fiebig A."/>
        </authorList>
    </citation>
    <scope>NUCLEOTIDE SEQUENCE [LARGE SCALE GENOMIC DNA]</scope>
    <source>
        <strain evidence="5">cv. Morex</strain>
    </source>
</reference>
<comment type="function">
    <text evidence="1">May act as a substrate-specific adapter of an E3 ubiquitin-protein ligase complex (CUL3-RBX1-BTB) which mediates the ubiquitination and subsequent proteasomal degradation of target proteins.</text>
</comment>
<keyword evidence="6" id="KW-1185">Reference proteome</keyword>
<dbReference type="CDD" id="cd18186">
    <property type="entry name" value="BTB_POZ_ZBTB_KLHL-like"/>
    <property type="match status" value="1"/>
</dbReference>
<dbReference type="PANTHER" id="PTHR46336:SF6">
    <property type="entry name" value="BTB DOMAIN-CONTAINING PROTEIN"/>
    <property type="match status" value="1"/>
</dbReference>
<organism evidence="5 6">
    <name type="scientific">Hordeum vulgare subsp. vulgare</name>
    <name type="common">Domesticated barley</name>
    <dbReference type="NCBI Taxonomy" id="112509"/>
    <lineage>
        <taxon>Eukaryota</taxon>
        <taxon>Viridiplantae</taxon>
        <taxon>Streptophyta</taxon>
        <taxon>Embryophyta</taxon>
        <taxon>Tracheophyta</taxon>
        <taxon>Spermatophyta</taxon>
        <taxon>Magnoliopsida</taxon>
        <taxon>Liliopsida</taxon>
        <taxon>Poales</taxon>
        <taxon>Poaceae</taxon>
        <taxon>BOP clade</taxon>
        <taxon>Pooideae</taxon>
        <taxon>Triticodae</taxon>
        <taxon>Triticeae</taxon>
        <taxon>Hordeinae</taxon>
        <taxon>Hordeum</taxon>
    </lineage>
</organism>
<gene>
    <name evidence="5" type="primary">LOC123397994</name>
</gene>
<dbReference type="SUPFAM" id="SSF54695">
    <property type="entry name" value="POZ domain"/>
    <property type="match status" value="1"/>
</dbReference>
<dbReference type="RefSeq" id="XP_044948438.1">
    <property type="nucleotide sequence ID" value="XM_045092503.1"/>
</dbReference>
<dbReference type="SUPFAM" id="SSF49599">
    <property type="entry name" value="TRAF domain-like"/>
    <property type="match status" value="1"/>
</dbReference>
<dbReference type="Pfam" id="PF07707">
    <property type="entry name" value="BACK"/>
    <property type="match status" value="1"/>
</dbReference>
<comment type="pathway">
    <text evidence="2">Protein modification; protein ubiquitination.</text>
</comment>
<dbReference type="SMART" id="SM00875">
    <property type="entry name" value="BACK"/>
    <property type="match status" value="1"/>
</dbReference>
<dbReference type="Gramene" id="HORVU.MOREX.r2.5HG0419540.1">
    <property type="protein sequence ID" value="HORVU.MOREX.r2.5HG0419540.1"/>
    <property type="gene ID" value="HORVU.MOREX.r2.5HG0419540"/>
</dbReference>
<dbReference type="PROSITE" id="PS50097">
    <property type="entry name" value="BTB"/>
    <property type="match status" value="1"/>
</dbReference>
<accession>A0A8I6YKY1</accession>
<dbReference type="KEGG" id="hvg:123397994"/>
<dbReference type="InterPro" id="IPR011333">
    <property type="entry name" value="SKP1/BTB/POZ_sf"/>
</dbReference>
<dbReference type="Gene3D" id="1.25.40.420">
    <property type="match status" value="1"/>
</dbReference>
<dbReference type="OrthoDB" id="668062at2759"/>
<dbReference type="Proteomes" id="UP000011116">
    <property type="component" value="Chromosome 5H"/>
</dbReference>
<sequence>MAEGGVPTRLITGAGEEKAEAEMDVDFEFAFDKEAFSDMVLRIEVVGTSRKRHRCKAEDNNGEDIIPSYVMMGTPVLQVKTIHVSSMILAARSSFFFKLFSNGKKKSGQRQSTVRLVDSEENAFMELLRFMYNGKLTPTTESTHLVDILMVADKFEVASCIKLCSQRLVGLPMTPESAVRCLDLPCSIPMAADLSEAAKKFLSKRYEKFLSTKFQDELMRIPLAGIVAILSRNHPGVASEESVYDFVLRWADLQYPNSEERHKILSSSLLPLVTVGRIMSSAILIEQSSCMINFSIKREHCRGLLPSGSIHSPPFYCAGHGFFLSALGRTEPFSSFGLLVRKLEGNVPLRGTIDYEMEVMARRSSEFASISRRATTTDIRQAFGCRIPWSEISADDSPFFVDDKLHLQVRMKITPHP</sequence>
<protein>
    <recommendedName>
        <fullName evidence="4">BTB domain-containing protein</fullName>
    </recommendedName>
</protein>
<evidence type="ECO:0000256" key="2">
    <source>
        <dbReference type="ARBA" id="ARBA00004906"/>
    </source>
</evidence>
<feature type="domain" description="BTB" evidence="4">
    <location>
        <begin position="68"/>
        <end position="140"/>
    </location>
</feature>
<reference evidence="6" key="1">
    <citation type="journal article" date="2012" name="Nature">
        <title>A physical, genetic and functional sequence assembly of the barley genome.</title>
        <authorList>
            <consortium name="The International Barley Genome Sequencing Consortium"/>
            <person name="Mayer K.F."/>
            <person name="Waugh R."/>
            <person name="Brown J.W."/>
            <person name="Schulman A."/>
            <person name="Langridge P."/>
            <person name="Platzer M."/>
            <person name="Fincher G.B."/>
            <person name="Muehlbauer G.J."/>
            <person name="Sato K."/>
            <person name="Close T.J."/>
            <person name="Wise R.P."/>
            <person name="Stein N."/>
        </authorList>
    </citation>
    <scope>NUCLEOTIDE SEQUENCE [LARGE SCALE GENOMIC DNA]</scope>
    <source>
        <strain evidence="6">cv. Morex</strain>
    </source>
</reference>
<dbReference type="AlphaFoldDB" id="A0A8I6YKY1"/>
<evidence type="ECO:0000256" key="3">
    <source>
        <dbReference type="ARBA" id="ARBA00022786"/>
    </source>
</evidence>
<dbReference type="InterPro" id="IPR045890">
    <property type="entry name" value="POB1-like"/>
</dbReference>
<evidence type="ECO:0000256" key="1">
    <source>
        <dbReference type="ARBA" id="ARBA00002668"/>
    </source>
</evidence>
<dbReference type="SMART" id="SM00225">
    <property type="entry name" value="BTB"/>
    <property type="match status" value="1"/>
</dbReference>
<dbReference type="FunFam" id="1.25.40.420:FF:000008">
    <property type="entry name" value="BTB/POZ domain-containing protein POB1"/>
    <property type="match status" value="1"/>
</dbReference>
<dbReference type="GeneID" id="123397994"/>
<dbReference type="GO" id="GO:0005634">
    <property type="term" value="C:nucleus"/>
    <property type="evidence" value="ECO:0000318"/>
    <property type="project" value="GO_Central"/>
</dbReference>
<dbReference type="EnsemblPlants" id="HORVU.MOREX.r3.5HG0505080.1">
    <property type="protein sequence ID" value="HORVU.MOREX.r3.5HG0505080.1"/>
    <property type="gene ID" value="HORVU.MOREX.r3.5HG0505080"/>
</dbReference>
<dbReference type="InterPro" id="IPR011705">
    <property type="entry name" value="BACK"/>
</dbReference>
<proteinExistence type="predicted"/>
<evidence type="ECO:0000313" key="6">
    <source>
        <dbReference type="Proteomes" id="UP000011116"/>
    </source>
</evidence>
<dbReference type="Pfam" id="PF00651">
    <property type="entry name" value="BTB"/>
    <property type="match status" value="1"/>
</dbReference>
<dbReference type="OMA" id="DELMTIP"/>
<name>A0A8I6YKY1_HORVV</name>
<evidence type="ECO:0000313" key="5">
    <source>
        <dbReference type="EnsemblPlants" id="HORVU.MOREX.r3.5HG0505080.1"/>
    </source>
</evidence>
<keyword evidence="3" id="KW-0833">Ubl conjugation pathway</keyword>
<dbReference type="Gene3D" id="3.30.710.10">
    <property type="entry name" value="Potassium Channel Kv1.1, Chain A"/>
    <property type="match status" value="1"/>
</dbReference>
<evidence type="ECO:0000259" key="4">
    <source>
        <dbReference type="PROSITE" id="PS50097"/>
    </source>
</evidence>
<dbReference type="InterPro" id="IPR000210">
    <property type="entry name" value="BTB/POZ_dom"/>
</dbReference>
<dbReference type="GO" id="GO:0010114">
    <property type="term" value="P:response to red light"/>
    <property type="evidence" value="ECO:0000318"/>
    <property type="project" value="GO_Central"/>
</dbReference>
<dbReference type="Gramene" id="HORVU.MOREX.r3.5HG0505080.1">
    <property type="protein sequence ID" value="HORVU.MOREX.r3.5HG0505080.1"/>
    <property type="gene ID" value="HORVU.MOREX.r3.5HG0505080"/>
</dbReference>
<reference evidence="5" key="3">
    <citation type="submission" date="2022-01" db="UniProtKB">
        <authorList>
            <consortium name="EnsemblPlants"/>
        </authorList>
    </citation>
    <scope>IDENTIFICATION</scope>
    <source>
        <strain evidence="5">subsp. vulgare</strain>
    </source>
</reference>
<dbReference type="PANTHER" id="PTHR46336">
    <property type="entry name" value="OS02G0260700 PROTEIN"/>
    <property type="match status" value="1"/>
</dbReference>